<dbReference type="GO" id="GO:0006103">
    <property type="term" value="P:2-oxoglutarate metabolic process"/>
    <property type="evidence" value="ECO:0007669"/>
    <property type="project" value="InterPro"/>
</dbReference>
<dbReference type="InterPro" id="IPR020373">
    <property type="entry name" value="Kgd4/YMR-31"/>
</dbReference>
<gene>
    <name evidence="5" type="ORF">APLA_LOCUS17972</name>
    <name evidence="4" type="ORF">APLA_LOCUS423</name>
</gene>
<evidence type="ECO:0000313" key="5">
    <source>
        <dbReference type="EMBL" id="CAB3261557.1"/>
    </source>
</evidence>
<dbReference type="EMBL" id="CADEBC010000858">
    <property type="protein sequence ID" value="CAB3261557.1"/>
    <property type="molecule type" value="Genomic_DNA"/>
</dbReference>
<keyword evidence="2" id="KW-0496">Mitochondrion</keyword>
<evidence type="ECO:0000313" key="7">
    <source>
        <dbReference type="Proteomes" id="UP000494256"/>
    </source>
</evidence>
<name>A0A8S1BRX3_ARCPL</name>
<evidence type="ECO:0000256" key="1">
    <source>
        <dbReference type="ARBA" id="ARBA00004173"/>
    </source>
</evidence>
<keyword evidence="6" id="KW-1185">Reference proteome</keyword>
<dbReference type="EMBL" id="CADEBD010000038">
    <property type="protein sequence ID" value="CAB3220723.1"/>
    <property type="molecule type" value="Genomic_DNA"/>
</dbReference>
<evidence type="ECO:0000313" key="4">
    <source>
        <dbReference type="EMBL" id="CAB3220723.1"/>
    </source>
</evidence>
<dbReference type="AlphaFoldDB" id="A0A8S1BRX3"/>
<comment type="subcellular location">
    <subcellularLocation>
        <location evidence="1">Mitochondrion</location>
    </subcellularLocation>
</comment>
<dbReference type="Proteomes" id="UP000494106">
    <property type="component" value="Unassembled WGS sequence"/>
</dbReference>
<comment type="caution">
    <text evidence="5">The sequence shown here is derived from an EMBL/GenBank/DDBJ whole genome shotgun (WGS) entry which is preliminary data.</text>
</comment>
<evidence type="ECO:0000313" key="6">
    <source>
        <dbReference type="Proteomes" id="UP000494106"/>
    </source>
</evidence>
<proteinExistence type="inferred from homology"/>
<sequence length="126" mass="13890">MMTFFRKPVIIFIKEKLGRSHSVAAASALPSSSYMTQKAAKSTCSVPDIKLPKKYRRVKITQDEVDYINGGGIISPSGSSASEQFLSKSKTKVFGVIELPRGALIDCRTRKKQEVALQILLKVKSK</sequence>
<evidence type="ECO:0000256" key="3">
    <source>
        <dbReference type="ARBA" id="ARBA00043970"/>
    </source>
</evidence>
<organism evidence="5 6">
    <name type="scientific">Arctia plantaginis</name>
    <name type="common">Wood tiger moth</name>
    <name type="synonym">Phalaena plantaginis</name>
    <dbReference type="NCBI Taxonomy" id="874455"/>
    <lineage>
        <taxon>Eukaryota</taxon>
        <taxon>Metazoa</taxon>
        <taxon>Ecdysozoa</taxon>
        <taxon>Arthropoda</taxon>
        <taxon>Hexapoda</taxon>
        <taxon>Insecta</taxon>
        <taxon>Pterygota</taxon>
        <taxon>Neoptera</taxon>
        <taxon>Endopterygota</taxon>
        <taxon>Lepidoptera</taxon>
        <taxon>Glossata</taxon>
        <taxon>Ditrysia</taxon>
        <taxon>Noctuoidea</taxon>
        <taxon>Erebidae</taxon>
        <taxon>Arctiinae</taxon>
        <taxon>Arctia</taxon>
    </lineage>
</organism>
<protein>
    <submittedName>
        <fullName evidence="5">Uncharacterized protein</fullName>
    </submittedName>
</protein>
<reference evidence="6 7" key="1">
    <citation type="submission" date="2020-04" db="EMBL/GenBank/DDBJ databases">
        <authorList>
            <person name="Wallbank WR R."/>
            <person name="Pardo Diaz C."/>
            <person name="Kozak K."/>
            <person name="Martin S."/>
            <person name="Jiggins C."/>
            <person name="Moest M."/>
            <person name="Warren A I."/>
            <person name="Byers J.R.P. K."/>
            <person name="Montejo-Kovacevich G."/>
            <person name="Yen C E."/>
        </authorList>
    </citation>
    <scope>NUCLEOTIDE SEQUENCE [LARGE SCALE GENOMIC DNA]</scope>
</reference>
<evidence type="ECO:0000256" key="2">
    <source>
        <dbReference type="ARBA" id="ARBA00023128"/>
    </source>
</evidence>
<dbReference type="OrthoDB" id="2116030at2759"/>
<dbReference type="Proteomes" id="UP000494256">
    <property type="component" value="Unassembled WGS sequence"/>
</dbReference>
<dbReference type="GO" id="GO:0005739">
    <property type="term" value="C:mitochondrion"/>
    <property type="evidence" value="ECO:0007669"/>
    <property type="project" value="UniProtKB-SubCell"/>
</dbReference>
<accession>A0A8S1BRX3</accession>
<dbReference type="Pfam" id="PF10937">
    <property type="entry name" value="Kgd4-YMR31"/>
    <property type="match status" value="1"/>
</dbReference>
<comment type="similarity">
    <text evidence="3">Belongs to the alpha-ketoglutarate dehydrogenase component 4 family.</text>
</comment>